<dbReference type="SUPFAM" id="SSF49401">
    <property type="entry name" value="Bacterial adhesins"/>
    <property type="match status" value="1"/>
</dbReference>
<evidence type="ECO:0000256" key="1">
    <source>
        <dbReference type="ARBA" id="ARBA00004561"/>
    </source>
</evidence>
<protein>
    <submittedName>
        <fullName evidence="7">P pilus assembly protein, pilin FimA</fullName>
    </submittedName>
</protein>
<comment type="similarity">
    <text evidence="2">Belongs to the fimbrial protein family.</text>
</comment>
<dbReference type="PANTHER" id="PTHR33420:SF3">
    <property type="entry name" value="FIMBRIAL SUBUNIT ELFA"/>
    <property type="match status" value="1"/>
</dbReference>
<dbReference type="InterPro" id="IPR050263">
    <property type="entry name" value="Bact_Fimbrial_Adh_Pro"/>
</dbReference>
<feature type="domain" description="Fimbrial-type adhesion" evidence="6">
    <location>
        <begin position="203"/>
        <end position="358"/>
    </location>
</feature>
<reference evidence="7 8" key="1">
    <citation type="submission" date="2014-03" db="EMBL/GenBank/DDBJ databases">
        <title>Draft Genome of Photorhabdus temperata Meg1.</title>
        <authorList>
            <person name="Hurst S.G.IV."/>
            <person name="Morris K."/>
            <person name="Thomas K."/>
            <person name="Tisa L.S."/>
        </authorList>
    </citation>
    <scope>NUCLEOTIDE SEQUENCE [LARGE SCALE GENOMIC DNA]</scope>
    <source>
        <strain evidence="7 8">Meg1</strain>
    </source>
</reference>
<gene>
    <name evidence="7" type="ORF">MEG1DRAFT_03948</name>
</gene>
<keyword evidence="4" id="KW-0281">Fimbrium</keyword>
<comment type="caution">
    <text evidence="7">The sequence shown here is derived from an EMBL/GenBank/DDBJ whole genome shotgun (WGS) entry which is preliminary data.</text>
</comment>
<dbReference type="GO" id="GO:0043709">
    <property type="term" value="P:cell adhesion involved in single-species biofilm formation"/>
    <property type="evidence" value="ECO:0007669"/>
    <property type="project" value="TreeGrafter"/>
</dbReference>
<evidence type="ECO:0000256" key="2">
    <source>
        <dbReference type="ARBA" id="ARBA00006671"/>
    </source>
</evidence>
<name>A0A081RS01_PHOTE</name>
<evidence type="ECO:0000259" key="6">
    <source>
        <dbReference type="Pfam" id="PF00419"/>
    </source>
</evidence>
<evidence type="ECO:0000313" key="7">
    <source>
        <dbReference type="EMBL" id="KER01454.1"/>
    </source>
</evidence>
<dbReference type="GO" id="GO:0009289">
    <property type="term" value="C:pilus"/>
    <property type="evidence" value="ECO:0007669"/>
    <property type="project" value="UniProtKB-SubCell"/>
</dbReference>
<accession>A0A081RS01</accession>
<dbReference type="AlphaFoldDB" id="A0A081RS01"/>
<dbReference type="Proteomes" id="UP000028002">
    <property type="component" value="Unassembled WGS sequence"/>
</dbReference>
<dbReference type="InterPro" id="IPR000259">
    <property type="entry name" value="Adhesion_dom_fimbrial"/>
</dbReference>
<sequence>MKLKLLYLAALITLGGNSIAYADCKPNHAITAPAITIDMTDNLYLNSNETWLLSTRYSGYFTCTRNSLWKQNSVANGSPFTRNKVVLGFNGGKDYVEVAITNLSPSGTISLGNTNTTYPASKLQAEFTLNVKLLNGRPGGSNIHVFSGNNATLKTAVIAMDTTNLGILDAIVRFATDFLTFILTWVWPTHSEDIYYQPITITFDRKETTCNFSNAGLTVNLPKVNRATLLNGTNRGETPFTLNFACDYLKNGKTSRSVKAYLSSNNLLPNDNQTLIDNKAGAAKGVGIRVSQQGNSTPIIFSASQSSSRGATELFSEKAGNIIDKHFTINFNAYYYVYDPQNIIAGELKATSVLNFEYN</sequence>
<evidence type="ECO:0000256" key="5">
    <source>
        <dbReference type="SAM" id="SignalP"/>
    </source>
</evidence>
<proteinExistence type="inferred from homology"/>
<evidence type="ECO:0000256" key="4">
    <source>
        <dbReference type="ARBA" id="ARBA00023263"/>
    </source>
</evidence>
<evidence type="ECO:0000256" key="3">
    <source>
        <dbReference type="ARBA" id="ARBA00022729"/>
    </source>
</evidence>
<keyword evidence="3 5" id="KW-0732">Signal</keyword>
<dbReference type="InterPro" id="IPR008966">
    <property type="entry name" value="Adhesion_dom_sf"/>
</dbReference>
<dbReference type="RefSeq" id="WP_021326239.1">
    <property type="nucleotide sequence ID" value="NZ_CAWLUD010000082.1"/>
</dbReference>
<evidence type="ECO:0000313" key="8">
    <source>
        <dbReference type="Proteomes" id="UP000028002"/>
    </source>
</evidence>
<dbReference type="EMBL" id="JGVH01000082">
    <property type="protein sequence ID" value="KER01454.1"/>
    <property type="molecule type" value="Genomic_DNA"/>
</dbReference>
<dbReference type="InterPro" id="IPR036937">
    <property type="entry name" value="Adhesion_dom_fimbrial_sf"/>
</dbReference>
<feature type="signal peptide" evidence="5">
    <location>
        <begin position="1"/>
        <end position="22"/>
    </location>
</feature>
<dbReference type="PANTHER" id="PTHR33420">
    <property type="entry name" value="FIMBRIAL SUBUNIT ELFA-RELATED"/>
    <property type="match status" value="1"/>
</dbReference>
<organism evidence="7 8">
    <name type="scientific">Photorhabdus temperata subsp. temperata Meg1</name>
    <dbReference type="NCBI Taxonomy" id="1393735"/>
    <lineage>
        <taxon>Bacteria</taxon>
        <taxon>Pseudomonadati</taxon>
        <taxon>Pseudomonadota</taxon>
        <taxon>Gammaproteobacteria</taxon>
        <taxon>Enterobacterales</taxon>
        <taxon>Morganellaceae</taxon>
        <taxon>Photorhabdus</taxon>
    </lineage>
</organism>
<feature type="chain" id="PRO_5001763476" evidence="5">
    <location>
        <begin position="23"/>
        <end position="359"/>
    </location>
</feature>
<comment type="subcellular location">
    <subcellularLocation>
        <location evidence="1">Fimbrium</location>
    </subcellularLocation>
</comment>
<dbReference type="Gene3D" id="2.60.40.1090">
    <property type="entry name" value="Fimbrial-type adhesion domain"/>
    <property type="match status" value="1"/>
</dbReference>
<dbReference type="PATRIC" id="fig|1393735.3.peg.4041"/>
<dbReference type="Pfam" id="PF00419">
    <property type="entry name" value="Fimbrial"/>
    <property type="match status" value="1"/>
</dbReference>